<organism evidence="7 8">
    <name type="scientific">Hohenbuehelia grisea</name>
    <dbReference type="NCBI Taxonomy" id="104357"/>
    <lineage>
        <taxon>Eukaryota</taxon>
        <taxon>Fungi</taxon>
        <taxon>Dikarya</taxon>
        <taxon>Basidiomycota</taxon>
        <taxon>Agaricomycotina</taxon>
        <taxon>Agaricomycetes</taxon>
        <taxon>Agaricomycetidae</taxon>
        <taxon>Agaricales</taxon>
        <taxon>Pleurotineae</taxon>
        <taxon>Pleurotaceae</taxon>
        <taxon>Hohenbuehelia</taxon>
    </lineage>
</organism>
<dbReference type="CDD" id="cd00609">
    <property type="entry name" value="AAT_like"/>
    <property type="match status" value="1"/>
</dbReference>
<evidence type="ECO:0000256" key="5">
    <source>
        <dbReference type="ARBA" id="ARBA00022898"/>
    </source>
</evidence>
<evidence type="ECO:0000256" key="4">
    <source>
        <dbReference type="ARBA" id="ARBA00022679"/>
    </source>
</evidence>
<dbReference type="InterPro" id="IPR015424">
    <property type="entry name" value="PyrdxlP-dep_Trfase"/>
</dbReference>
<comment type="cofactor">
    <cofactor evidence="1">
        <name>pyridoxal 5'-phosphate</name>
        <dbReference type="ChEBI" id="CHEBI:597326"/>
    </cofactor>
</comment>
<dbReference type="SUPFAM" id="SSF53383">
    <property type="entry name" value="PLP-dependent transferases"/>
    <property type="match status" value="1"/>
</dbReference>
<proteinExistence type="inferred from homology"/>
<name>A0ABR3ITY0_9AGAR</name>
<dbReference type="InterPro" id="IPR015421">
    <property type="entry name" value="PyrdxlP-dep_Trfase_major"/>
</dbReference>
<dbReference type="EMBL" id="JASNQZ010000015">
    <property type="protein sequence ID" value="KAL0946780.1"/>
    <property type="molecule type" value="Genomic_DNA"/>
</dbReference>
<protein>
    <recommendedName>
        <fullName evidence="6">Aminotransferase class I/classII large domain-containing protein</fullName>
    </recommendedName>
</protein>
<sequence length="494" mass="55789">MKFVWAELAAENRVGLVSLANGDPDPSLYPFRKFEFEIPDVKGRHVDPVPHWRTHQAPSQTLRAYKDAAIERLEHPEESEISLTIGDAFQYTHGAGLPATQLALGELANAFHRPPNHVVTLTLGNSDGVTKAFRLLGERGEWFLTEEFSFPGMTNAPLAYGIRWVGVKMDREGLIPGELDKVLREWDETRGKRPHVLYIVPCGQNPTGSTLSLRRRQKIYDIARDWDLIIIEDDPYYFLQYDLPSVETSLTTEDFVERYAETLVPSFVSMDVDGRVIRIDSFSKVIAPGMRLGWILSNEMFHHHLVKYTDSASQHPHGFGQIFVTGMLSKRGWGLDGFVLWMQSLCKDYQRRRDLLLEVFRNEVEPSGLASINCAQAGMFAWIKINLEGHPRYRCGDAKEVVVETGGHQVTTRCTTNVPLLMEELLSDLRVAGLIVMPAALFAIPDAEMDDVPSLRTSVYDRCSFFRATFCGTDEAIRAGMGKFGQALEVFFKQ</sequence>
<evidence type="ECO:0000256" key="1">
    <source>
        <dbReference type="ARBA" id="ARBA00001933"/>
    </source>
</evidence>
<gene>
    <name evidence="7" type="ORF">HGRIS_012953</name>
</gene>
<keyword evidence="3" id="KW-0032">Aminotransferase</keyword>
<evidence type="ECO:0000313" key="7">
    <source>
        <dbReference type="EMBL" id="KAL0946780.1"/>
    </source>
</evidence>
<dbReference type="InterPro" id="IPR050859">
    <property type="entry name" value="Class-I_PLP-dep_aminotransf"/>
</dbReference>
<comment type="similarity">
    <text evidence="2">Belongs to the class-I pyridoxal-phosphate-dependent aminotransferase family.</text>
</comment>
<reference evidence="8" key="1">
    <citation type="submission" date="2024-06" db="EMBL/GenBank/DDBJ databases">
        <title>Multi-omics analyses provide insights into the biosynthesis of the anticancer antibiotic pleurotin in Hohenbuehelia grisea.</title>
        <authorList>
            <person name="Weaver J.A."/>
            <person name="Alberti F."/>
        </authorList>
    </citation>
    <scope>NUCLEOTIDE SEQUENCE [LARGE SCALE GENOMIC DNA]</scope>
    <source>
        <strain evidence="8">T-177</strain>
    </source>
</reference>
<dbReference type="Proteomes" id="UP001556367">
    <property type="component" value="Unassembled WGS sequence"/>
</dbReference>
<keyword evidence="5" id="KW-0663">Pyridoxal phosphate</keyword>
<dbReference type="PANTHER" id="PTHR42790">
    <property type="entry name" value="AMINOTRANSFERASE"/>
    <property type="match status" value="1"/>
</dbReference>
<feature type="domain" description="Aminotransferase class I/classII large" evidence="6">
    <location>
        <begin position="71"/>
        <end position="406"/>
    </location>
</feature>
<dbReference type="PANTHER" id="PTHR42790:SF1">
    <property type="entry name" value="AROMATIC AMINO ACID AMINOTRANSFERASE, HYPOTHETICAL (EUROFUNG)"/>
    <property type="match status" value="1"/>
</dbReference>
<evidence type="ECO:0000256" key="3">
    <source>
        <dbReference type="ARBA" id="ARBA00022576"/>
    </source>
</evidence>
<dbReference type="Pfam" id="PF00155">
    <property type="entry name" value="Aminotran_1_2"/>
    <property type="match status" value="1"/>
</dbReference>
<keyword evidence="8" id="KW-1185">Reference proteome</keyword>
<keyword evidence="4" id="KW-0808">Transferase</keyword>
<dbReference type="Gene3D" id="3.40.640.10">
    <property type="entry name" value="Type I PLP-dependent aspartate aminotransferase-like (Major domain)"/>
    <property type="match status" value="1"/>
</dbReference>
<evidence type="ECO:0000259" key="6">
    <source>
        <dbReference type="Pfam" id="PF00155"/>
    </source>
</evidence>
<dbReference type="InterPro" id="IPR004839">
    <property type="entry name" value="Aminotransferase_I/II_large"/>
</dbReference>
<evidence type="ECO:0000256" key="2">
    <source>
        <dbReference type="ARBA" id="ARBA00007441"/>
    </source>
</evidence>
<evidence type="ECO:0000313" key="8">
    <source>
        <dbReference type="Proteomes" id="UP001556367"/>
    </source>
</evidence>
<comment type="caution">
    <text evidence="7">The sequence shown here is derived from an EMBL/GenBank/DDBJ whole genome shotgun (WGS) entry which is preliminary data.</text>
</comment>
<accession>A0ABR3ITY0</accession>